<keyword evidence="2" id="KW-0813">Transport</keyword>
<dbReference type="InterPro" id="IPR003439">
    <property type="entry name" value="ABC_transporter-like_ATP-bd"/>
</dbReference>
<dbReference type="SUPFAM" id="SSF52540">
    <property type="entry name" value="P-loop containing nucleoside triphosphate hydrolases"/>
    <property type="match status" value="1"/>
</dbReference>
<dbReference type="Gene3D" id="3.40.50.300">
    <property type="entry name" value="P-loop containing nucleotide triphosphate hydrolases"/>
    <property type="match status" value="1"/>
</dbReference>
<dbReference type="OrthoDB" id="5170605at2"/>
<evidence type="ECO:0000256" key="1">
    <source>
        <dbReference type="ARBA" id="ARBA00005417"/>
    </source>
</evidence>
<keyword evidence="7" id="KW-1185">Reference proteome</keyword>
<dbReference type="NCBIfam" id="TIGR01727">
    <property type="entry name" value="oligo_HPY"/>
    <property type="match status" value="1"/>
</dbReference>
<sequence>MRPRCGADLAGGGPVSPLLQVDDLAVAFPAKRRGERVRAVDGVSFALREGETLGLIGESGSGKSTLSRALLQLVRPSGGEVRLAGTNLAALRGRAKRDALTRVQMVFQDPNASLDPRMRIASSVEEPLVVQSRGSSAERRARALAMLEAVGLSAAHCERYPHELSGGQKQRVNIARALVLEPALVVCDEPVSALDVALQAEILDLLRGLQAELGLAYLFITHDLAVVSSIADRVAVMYLGRLMELGPVDDVVERPLHPYSEALVSAQPRIGERQRDRIVLDGDIPSPVHPPSGCRFRTRCRYAERRCAEEVPQWREVGPGRWTACHFAGSLPLRGVEGGRG</sequence>
<dbReference type="Proteomes" id="UP000323946">
    <property type="component" value="Unassembled WGS sequence"/>
</dbReference>
<dbReference type="GO" id="GO:0016887">
    <property type="term" value="F:ATP hydrolysis activity"/>
    <property type="evidence" value="ECO:0007669"/>
    <property type="project" value="InterPro"/>
</dbReference>
<evidence type="ECO:0000256" key="4">
    <source>
        <dbReference type="ARBA" id="ARBA00022840"/>
    </source>
</evidence>
<dbReference type="PANTHER" id="PTHR43776:SF7">
    <property type="entry name" value="D,D-DIPEPTIDE TRANSPORT ATP-BINDING PROTEIN DDPF-RELATED"/>
    <property type="match status" value="1"/>
</dbReference>
<gene>
    <name evidence="6" type="ORF">F1721_02250</name>
</gene>
<dbReference type="EMBL" id="VWPH01000001">
    <property type="protein sequence ID" value="KAA5838481.1"/>
    <property type="molecule type" value="Genomic_DNA"/>
</dbReference>
<proteinExistence type="inferred from homology"/>
<accession>A0A5M7CFG6</accession>
<dbReference type="SMART" id="SM00382">
    <property type="entry name" value="AAA"/>
    <property type="match status" value="1"/>
</dbReference>
<dbReference type="Pfam" id="PF08352">
    <property type="entry name" value="oligo_HPY"/>
    <property type="match status" value="1"/>
</dbReference>
<dbReference type="AlphaFoldDB" id="A0A5M7CFG6"/>
<reference evidence="6 7" key="1">
    <citation type="submission" date="2019-09" db="EMBL/GenBank/DDBJ databases">
        <title>Draft genome sequence of the thermophilic Saccharopolyspora hirsuta VKM Ac-666T.</title>
        <authorList>
            <person name="Lobastova T.G."/>
            <person name="Fokina V."/>
            <person name="Bragin E.Y."/>
            <person name="Shtratnikova V.Y."/>
            <person name="Starodumova I.P."/>
            <person name="Tarlachkov S.V."/>
            <person name="Donova M.V."/>
        </authorList>
    </citation>
    <scope>NUCLEOTIDE SEQUENCE [LARGE SCALE GENOMIC DNA]</scope>
    <source>
        <strain evidence="6 7">VKM Ac-666</strain>
    </source>
</reference>
<dbReference type="PANTHER" id="PTHR43776">
    <property type="entry name" value="TRANSPORT ATP-BINDING PROTEIN"/>
    <property type="match status" value="1"/>
</dbReference>
<protein>
    <submittedName>
        <fullName evidence="6">ATP-binding cassette domain-containing protein</fullName>
    </submittedName>
</protein>
<dbReference type="GO" id="GO:0055085">
    <property type="term" value="P:transmembrane transport"/>
    <property type="evidence" value="ECO:0007669"/>
    <property type="project" value="UniProtKB-ARBA"/>
</dbReference>
<comment type="caution">
    <text evidence="6">The sequence shown here is derived from an EMBL/GenBank/DDBJ whole genome shotgun (WGS) entry which is preliminary data.</text>
</comment>
<dbReference type="PROSITE" id="PS00211">
    <property type="entry name" value="ABC_TRANSPORTER_1"/>
    <property type="match status" value="1"/>
</dbReference>
<dbReference type="InterPro" id="IPR027417">
    <property type="entry name" value="P-loop_NTPase"/>
</dbReference>
<organism evidence="6 7">
    <name type="scientific">Saccharopolyspora hirsuta</name>
    <dbReference type="NCBI Taxonomy" id="1837"/>
    <lineage>
        <taxon>Bacteria</taxon>
        <taxon>Bacillati</taxon>
        <taxon>Actinomycetota</taxon>
        <taxon>Actinomycetes</taxon>
        <taxon>Pseudonocardiales</taxon>
        <taxon>Pseudonocardiaceae</taxon>
        <taxon>Saccharopolyspora</taxon>
    </lineage>
</organism>
<dbReference type="InterPro" id="IPR003593">
    <property type="entry name" value="AAA+_ATPase"/>
</dbReference>
<dbReference type="GO" id="GO:0015833">
    <property type="term" value="P:peptide transport"/>
    <property type="evidence" value="ECO:0007669"/>
    <property type="project" value="InterPro"/>
</dbReference>
<evidence type="ECO:0000256" key="3">
    <source>
        <dbReference type="ARBA" id="ARBA00022741"/>
    </source>
</evidence>
<dbReference type="Pfam" id="PF00005">
    <property type="entry name" value="ABC_tran"/>
    <property type="match status" value="1"/>
</dbReference>
<dbReference type="FunFam" id="3.40.50.300:FF:000016">
    <property type="entry name" value="Oligopeptide ABC transporter ATP-binding component"/>
    <property type="match status" value="1"/>
</dbReference>
<evidence type="ECO:0000256" key="2">
    <source>
        <dbReference type="ARBA" id="ARBA00022448"/>
    </source>
</evidence>
<feature type="domain" description="ABC transporter" evidence="5">
    <location>
        <begin position="19"/>
        <end position="264"/>
    </location>
</feature>
<keyword evidence="4 6" id="KW-0067">ATP-binding</keyword>
<dbReference type="InterPro" id="IPR050319">
    <property type="entry name" value="ABC_transp_ATP-bind"/>
</dbReference>
<keyword evidence="3" id="KW-0547">Nucleotide-binding</keyword>
<comment type="similarity">
    <text evidence="1">Belongs to the ABC transporter superfamily.</text>
</comment>
<evidence type="ECO:0000313" key="7">
    <source>
        <dbReference type="Proteomes" id="UP000323946"/>
    </source>
</evidence>
<dbReference type="GO" id="GO:0005524">
    <property type="term" value="F:ATP binding"/>
    <property type="evidence" value="ECO:0007669"/>
    <property type="project" value="UniProtKB-KW"/>
</dbReference>
<dbReference type="InterPro" id="IPR017871">
    <property type="entry name" value="ABC_transporter-like_CS"/>
</dbReference>
<evidence type="ECO:0000313" key="6">
    <source>
        <dbReference type="EMBL" id="KAA5838481.1"/>
    </source>
</evidence>
<evidence type="ECO:0000259" key="5">
    <source>
        <dbReference type="PROSITE" id="PS50893"/>
    </source>
</evidence>
<dbReference type="PROSITE" id="PS50893">
    <property type="entry name" value="ABC_TRANSPORTER_2"/>
    <property type="match status" value="1"/>
</dbReference>
<name>A0A5M7CFG6_SACHI</name>
<dbReference type="InterPro" id="IPR013563">
    <property type="entry name" value="Oligopep_ABC_C"/>
</dbReference>
<dbReference type="CDD" id="cd03257">
    <property type="entry name" value="ABC_NikE_OppD_transporters"/>
    <property type="match status" value="1"/>
</dbReference>